<evidence type="ECO:0000259" key="16">
    <source>
        <dbReference type="PROSITE" id="PS51217"/>
    </source>
</evidence>
<keyword evidence="9" id="KW-0234">DNA repair</keyword>
<dbReference type="GO" id="GO:0004527">
    <property type="term" value="F:exonuclease activity"/>
    <property type="evidence" value="ECO:0007669"/>
    <property type="project" value="UniProtKB-KW"/>
</dbReference>
<evidence type="ECO:0000256" key="12">
    <source>
        <dbReference type="ARBA" id="ARBA00034808"/>
    </source>
</evidence>
<reference evidence="17 18" key="1">
    <citation type="journal article" date="2020" name="Biotechnol. Biofuels">
        <title>New insights from the biogas microbiome by comprehensive genome-resolved metagenomics of nearly 1600 species originating from multiple anaerobic digesters.</title>
        <authorList>
            <person name="Campanaro S."/>
            <person name="Treu L."/>
            <person name="Rodriguez-R L.M."/>
            <person name="Kovalovszki A."/>
            <person name="Ziels R.M."/>
            <person name="Maus I."/>
            <person name="Zhu X."/>
            <person name="Kougias P.G."/>
            <person name="Basile A."/>
            <person name="Luo G."/>
            <person name="Schluter A."/>
            <person name="Konstantinidis K.T."/>
            <person name="Angelidaki I."/>
        </authorList>
    </citation>
    <scope>NUCLEOTIDE SEQUENCE [LARGE SCALE GENOMIC DNA]</scope>
    <source>
        <strain evidence="17">AS15tlH2ME_198</strain>
    </source>
</reference>
<evidence type="ECO:0000256" key="8">
    <source>
        <dbReference type="ARBA" id="ARBA00023125"/>
    </source>
</evidence>
<evidence type="ECO:0000256" key="7">
    <source>
        <dbReference type="ARBA" id="ARBA00022840"/>
    </source>
</evidence>
<dbReference type="GO" id="GO:0005524">
    <property type="term" value="F:ATP binding"/>
    <property type="evidence" value="ECO:0007669"/>
    <property type="project" value="UniProtKB-UniRule"/>
</dbReference>
<dbReference type="AlphaFoldDB" id="A0A7X6PN31"/>
<dbReference type="EMBL" id="JAAZHI010000110">
    <property type="protein sequence ID" value="NLA55648.1"/>
    <property type="molecule type" value="Genomic_DNA"/>
</dbReference>
<evidence type="ECO:0000313" key="17">
    <source>
        <dbReference type="EMBL" id="NLA55648.1"/>
    </source>
</evidence>
<comment type="caution">
    <text evidence="17">The sequence shown here is derived from an EMBL/GenBank/DDBJ whole genome shotgun (WGS) entry which is preliminary data.</text>
</comment>
<keyword evidence="7 14" id="KW-0067">ATP-binding</keyword>
<dbReference type="InterPro" id="IPR038726">
    <property type="entry name" value="PDDEXK_AddAB-type"/>
</dbReference>
<dbReference type="EC" id="5.6.2.4" evidence="12"/>
<dbReference type="PANTHER" id="PTHR11070:SF23">
    <property type="entry name" value="RECBCD ENZYME SUBUNIT RECB"/>
    <property type="match status" value="1"/>
</dbReference>
<feature type="binding site" evidence="14">
    <location>
        <begin position="25"/>
        <end position="32"/>
    </location>
    <ligand>
        <name>ATP</name>
        <dbReference type="ChEBI" id="CHEBI:30616"/>
    </ligand>
</feature>
<evidence type="ECO:0000256" key="4">
    <source>
        <dbReference type="ARBA" id="ARBA00022801"/>
    </source>
</evidence>
<gene>
    <name evidence="17" type="ORF">GX859_05020</name>
</gene>
<keyword evidence="8" id="KW-0238">DNA-binding</keyword>
<name>A0A7X6PN31_9CORY</name>
<comment type="catalytic activity">
    <reaction evidence="13">
        <text>ATP + H2O = ADP + phosphate + H(+)</text>
        <dbReference type="Rhea" id="RHEA:13065"/>
        <dbReference type="ChEBI" id="CHEBI:15377"/>
        <dbReference type="ChEBI" id="CHEBI:15378"/>
        <dbReference type="ChEBI" id="CHEBI:30616"/>
        <dbReference type="ChEBI" id="CHEBI:43474"/>
        <dbReference type="ChEBI" id="CHEBI:456216"/>
        <dbReference type="EC" id="5.6.2.4"/>
    </reaction>
</comment>
<evidence type="ECO:0000256" key="2">
    <source>
        <dbReference type="ARBA" id="ARBA00022741"/>
    </source>
</evidence>
<dbReference type="Pfam" id="PF13361">
    <property type="entry name" value="UvrD_C"/>
    <property type="match status" value="2"/>
</dbReference>
<dbReference type="Gene3D" id="3.40.50.300">
    <property type="entry name" value="P-loop containing nucleotide triphosphate hydrolases"/>
    <property type="match status" value="4"/>
</dbReference>
<keyword evidence="1" id="KW-0540">Nuclease</keyword>
<dbReference type="InterPro" id="IPR011604">
    <property type="entry name" value="PDDEXK-like_dom_sf"/>
</dbReference>
<dbReference type="Pfam" id="PF00580">
    <property type="entry name" value="UvrD-helicase"/>
    <property type="match status" value="1"/>
</dbReference>
<evidence type="ECO:0000256" key="3">
    <source>
        <dbReference type="ARBA" id="ARBA00022763"/>
    </source>
</evidence>
<dbReference type="GO" id="GO:0009338">
    <property type="term" value="C:exodeoxyribonuclease V complex"/>
    <property type="evidence" value="ECO:0007669"/>
    <property type="project" value="TreeGrafter"/>
</dbReference>
<dbReference type="GO" id="GO:0003677">
    <property type="term" value="F:DNA binding"/>
    <property type="evidence" value="ECO:0007669"/>
    <property type="project" value="UniProtKB-KW"/>
</dbReference>
<evidence type="ECO:0000259" key="15">
    <source>
        <dbReference type="PROSITE" id="PS51198"/>
    </source>
</evidence>
<feature type="domain" description="UvrD-like helicase ATP-binding" evidence="15">
    <location>
        <begin position="4"/>
        <end position="450"/>
    </location>
</feature>
<dbReference type="Proteomes" id="UP000557899">
    <property type="component" value="Unassembled WGS sequence"/>
</dbReference>
<dbReference type="SUPFAM" id="SSF52980">
    <property type="entry name" value="Restriction endonuclease-like"/>
    <property type="match status" value="1"/>
</dbReference>
<dbReference type="SUPFAM" id="SSF52540">
    <property type="entry name" value="P-loop containing nucleoside triphosphate hydrolases"/>
    <property type="match status" value="1"/>
</dbReference>
<comment type="catalytic activity">
    <reaction evidence="11">
        <text>Couples ATP hydrolysis with the unwinding of duplex DNA by translocating in the 3'-5' direction.</text>
        <dbReference type="EC" id="5.6.2.4"/>
    </reaction>
</comment>
<evidence type="ECO:0000256" key="9">
    <source>
        <dbReference type="ARBA" id="ARBA00023204"/>
    </source>
</evidence>
<evidence type="ECO:0000256" key="13">
    <source>
        <dbReference type="ARBA" id="ARBA00048988"/>
    </source>
</evidence>
<dbReference type="Gene3D" id="3.90.320.10">
    <property type="match status" value="1"/>
</dbReference>
<dbReference type="Pfam" id="PF12705">
    <property type="entry name" value="PDDEXK_1"/>
    <property type="match status" value="1"/>
</dbReference>
<keyword evidence="5 14" id="KW-0347">Helicase</keyword>
<proteinExistence type="predicted"/>
<evidence type="ECO:0000256" key="5">
    <source>
        <dbReference type="ARBA" id="ARBA00022806"/>
    </source>
</evidence>
<protein>
    <recommendedName>
        <fullName evidence="12">DNA 3'-5' helicase</fullName>
        <ecNumber evidence="12">5.6.2.4</ecNumber>
    </recommendedName>
</protein>
<dbReference type="InterPro" id="IPR014016">
    <property type="entry name" value="UvrD-like_ATP-bd"/>
</dbReference>
<dbReference type="PROSITE" id="PS51198">
    <property type="entry name" value="UVRD_HELICASE_ATP_BIND"/>
    <property type="match status" value="1"/>
</dbReference>
<dbReference type="PANTHER" id="PTHR11070">
    <property type="entry name" value="UVRD / RECB / PCRA DNA HELICASE FAMILY MEMBER"/>
    <property type="match status" value="1"/>
</dbReference>
<keyword evidence="2 14" id="KW-0547">Nucleotide-binding</keyword>
<evidence type="ECO:0000256" key="11">
    <source>
        <dbReference type="ARBA" id="ARBA00034617"/>
    </source>
</evidence>
<dbReference type="GO" id="GO:0043138">
    <property type="term" value="F:3'-5' DNA helicase activity"/>
    <property type="evidence" value="ECO:0007669"/>
    <property type="project" value="UniProtKB-EC"/>
</dbReference>
<evidence type="ECO:0000256" key="14">
    <source>
        <dbReference type="PROSITE-ProRule" id="PRU00560"/>
    </source>
</evidence>
<evidence type="ECO:0000256" key="6">
    <source>
        <dbReference type="ARBA" id="ARBA00022839"/>
    </source>
</evidence>
<dbReference type="GO" id="GO:0000725">
    <property type="term" value="P:recombinational repair"/>
    <property type="evidence" value="ECO:0007669"/>
    <property type="project" value="TreeGrafter"/>
</dbReference>
<evidence type="ECO:0000313" key="18">
    <source>
        <dbReference type="Proteomes" id="UP000557899"/>
    </source>
</evidence>
<dbReference type="InterPro" id="IPR011335">
    <property type="entry name" value="Restrct_endonuc-II-like"/>
</dbReference>
<dbReference type="InterPro" id="IPR014017">
    <property type="entry name" value="DNA_helicase_UvrD-like_C"/>
</dbReference>
<dbReference type="GO" id="GO:0005829">
    <property type="term" value="C:cytosol"/>
    <property type="evidence" value="ECO:0007669"/>
    <property type="project" value="TreeGrafter"/>
</dbReference>
<keyword evidence="10" id="KW-0413">Isomerase</keyword>
<accession>A0A7X6PN31</accession>
<keyword evidence="4 14" id="KW-0378">Hydrolase</keyword>
<keyword evidence="3" id="KW-0227">DNA damage</keyword>
<dbReference type="InterPro" id="IPR027417">
    <property type="entry name" value="P-loop_NTPase"/>
</dbReference>
<evidence type="ECO:0000256" key="10">
    <source>
        <dbReference type="ARBA" id="ARBA00023235"/>
    </source>
</evidence>
<organism evidence="17 18">
    <name type="scientific">Corynebacterium humireducens</name>
    <dbReference type="NCBI Taxonomy" id="1223514"/>
    <lineage>
        <taxon>Bacteria</taxon>
        <taxon>Bacillati</taxon>
        <taxon>Actinomycetota</taxon>
        <taxon>Actinomycetes</taxon>
        <taxon>Mycobacteriales</taxon>
        <taxon>Corynebacteriaceae</taxon>
        <taxon>Corynebacterium</taxon>
    </lineage>
</organism>
<feature type="domain" description="UvrD-like helicase C-terminal" evidence="16">
    <location>
        <begin position="451"/>
        <end position="711"/>
    </location>
</feature>
<evidence type="ECO:0000256" key="1">
    <source>
        <dbReference type="ARBA" id="ARBA00022722"/>
    </source>
</evidence>
<sequence>MTEYSDAAARHQIIHDTGRNLFVEAGAGSGKTHLLVQRILTLVLEDGVPLSSVAAITFTEKAAGELVARVRRALQEIAETGRMKLFKEFREFPGATARAQRALEELPGAALETLHSFCLRLIQMFPLEAGVPPLVRKSDDLGDSFASVDRHHRLLGLVNGVFTGAADEEIRDLDCGVSPADLRESIEVLLDNGVRLHNITDLADWMDEHWGELASTMEAPLAPAGQPVDRDFLGALQSELRALRATCTVDDDKLAVAVNELITTLSSLCDDPTVDLQQVEPVLKAGGRGGTKTAWGRPGADVRREVERILAPWKERADAPLIRAVTVLRRVVAAVVLRDAALRQRTGSVEYHDMIYLADALLRDEQVQQALLARFHTICVDEFQDTDPAQLRIVRAIVSPGKDPEAGSLFLVGDPKQSIYRFRRADIMTYLQARQDSPDLLKLTTNFRSEDTVIGAVNTLFRHAFGAVEDTEGLPRVPYDDLSTRPEATPNAGSVTLLREEEPTPESEDQDIVAAIRNLHGQELALKDISILCTTHAVARRVMGVLAGEGIPYVSEASTRVYDDEVITQLRTILRAVADPADSFAEVAALRTTLLGSSDEELGARERRGVEKLQAWRSAAAAMTVADLIDMVIADTELPQSLAASGQLERLARVRFVQDHARRFSAETHRDLRDFVRWADQQASSRDGAGDPILDDGTDGVRIMTIHASKGREFEAVILAGMAGSAPSRADRIGIGGDGVIETKIGVPTPGYEHFSARDKAADAAERIRLLYVAATRAKRHLVIPLEIPRTQGGSYAKRVGTPLLLAAEDAQLPVETRPGVTAAPPQDPALQDAHLVDLKRRHRKEALVALHERARHLPRLKATAIVHAGDPDAGLNPLEEQLGLQLRGALGDVVIGTAPVTGRPLASHGSDFGTAVHEVMERITSPDDIADVVPTIAGLNGLNERATADLAAAATSLAETAEVRAALAAGAVREVPVIGMVEQTAVEGVIDLLHRDPDTGGWTIVDYKTDASVTADTVSSYFAQLQLYARLLENTVHTPVTRLVLLFVRDGEVVTRVHQLAQ</sequence>
<dbReference type="InterPro" id="IPR000212">
    <property type="entry name" value="DNA_helicase_UvrD/REP"/>
</dbReference>
<dbReference type="PROSITE" id="PS51217">
    <property type="entry name" value="UVRD_HELICASE_CTER"/>
    <property type="match status" value="1"/>
</dbReference>
<keyword evidence="6" id="KW-0269">Exonuclease</keyword>